<protein>
    <recommendedName>
        <fullName evidence="1">MIT domain-containing protein</fullName>
    </recommendedName>
</protein>
<dbReference type="EMBL" id="JADFTS010000007">
    <property type="protein sequence ID" value="KAF9598056.1"/>
    <property type="molecule type" value="Genomic_DNA"/>
</dbReference>
<gene>
    <name evidence="2" type="ORF">IFM89_024043</name>
</gene>
<comment type="caution">
    <text evidence="2">The sequence shown here is derived from an EMBL/GenBank/DDBJ whole genome shotgun (WGS) entry which is preliminary data.</text>
</comment>
<accession>A0A835HF86</accession>
<evidence type="ECO:0000313" key="3">
    <source>
        <dbReference type="Proteomes" id="UP000631114"/>
    </source>
</evidence>
<dbReference type="Gene3D" id="1.20.58.80">
    <property type="entry name" value="Phosphotransferase system, lactose/cellobiose-type IIA subunit"/>
    <property type="match status" value="1"/>
</dbReference>
<proteinExistence type="predicted"/>
<dbReference type="InterPro" id="IPR007330">
    <property type="entry name" value="MIT_dom"/>
</dbReference>
<feature type="domain" description="MIT" evidence="1">
    <location>
        <begin position="2"/>
        <end position="79"/>
    </location>
</feature>
<dbReference type="SUPFAM" id="SSF116846">
    <property type="entry name" value="MIT domain"/>
    <property type="match status" value="1"/>
</dbReference>
<dbReference type="OrthoDB" id="29072at2759"/>
<organism evidence="2 3">
    <name type="scientific">Coptis chinensis</name>
    <dbReference type="NCBI Taxonomy" id="261450"/>
    <lineage>
        <taxon>Eukaryota</taxon>
        <taxon>Viridiplantae</taxon>
        <taxon>Streptophyta</taxon>
        <taxon>Embryophyta</taxon>
        <taxon>Tracheophyta</taxon>
        <taxon>Spermatophyta</taxon>
        <taxon>Magnoliopsida</taxon>
        <taxon>Ranunculales</taxon>
        <taxon>Ranunculaceae</taxon>
        <taxon>Coptidoideae</taxon>
        <taxon>Coptis</taxon>
    </lineage>
</organism>
<sequence>MLRDFNEMEMAWVEQAVQADIAGNYKKAFELYMNALEFFKEHMKCEKNPEIKGTAYKKFFEYLNRAKEIRAILDDGETGSACSGDVANALVH</sequence>
<name>A0A835HF86_9MAGN</name>
<dbReference type="SMART" id="SM00745">
    <property type="entry name" value="MIT"/>
    <property type="match status" value="1"/>
</dbReference>
<evidence type="ECO:0000313" key="2">
    <source>
        <dbReference type="EMBL" id="KAF9598056.1"/>
    </source>
</evidence>
<reference evidence="2 3" key="1">
    <citation type="submission" date="2020-10" db="EMBL/GenBank/DDBJ databases">
        <title>The Coptis chinensis genome and diversification of protoberbering-type alkaloids.</title>
        <authorList>
            <person name="Wang B."/>
            <person name="Shu S."/>
            <person name="Song C."/>
            <person name="Liu Y."/>
        </authorList>
    </citation>
    <scope>NUCLEOTIDE SEQUENCE [LARGE SCALE GENOMIC DNA]</scope>
    <source>
        <strain evidence="2">HL-2020</strain>
        <tissue evidence="2">Leaf</tissue>
    </source>
</reference>
<dbReference type="Pfam" id="PF04212">
    <property type="entry name" value="MIT"/>
    <property type="match status" value="1"/>
</dbReference>
<evidence type="ECO:0000259" key="1">
    <source>
        <dbReference type="SMART" id="SM00745"/>
    </source>
</evidence>
<dbReference type="Proteomes" id="UP000631114">
    <property type="component" value="Unassembled WGS sequence"/>
</dbReference>
<dbReference type="AlphaFoldDB" id="A0A835HF86"/>
<keyword evidence="3" id="KW-1185">Reference proteome</keyword>
<dbReference type="InterPro" id="IPR036181">
    <property type="entry name" value="MIT_dom_sf"/>
</dbReference>